<feature type="domain" description="Transferrin receptor-like dimerisation" evidence="12">
    <location>
        <begin position="574"/>
        <end position="685"/>
    </location>
</feature>
<evidence type="ECO:0000256" key="5">
    <source>
        <dbReference type="ARBA" id="ARBA00022989"/>
    </source>
</evidence>
<comment type="caution">
    <text evidence="14">The sequence shown here is derived from an EMBL/GenBank/DDBJ whole genome shotgun (WGS) entry which is preliminary data.</text>
</comment>
<keyword evidence="15" id="KW-1185">Reference proteome</keyword>
<evidence type="ECO:0000256" key="8">
    <source>
        <dbReference type="ARBA" id="ARBA00023170"/>
    </source>
</evidence>
<dbReference type="GO" id="GO:0004998">
    <property type="term" value="F:transferrin receptor activity"/>
    <property type="evidence" value="ECO:0007669"/>
    <property type="project" value="UniProtKB-UniRule"/>
</dbReference>
<evidence type="ECO:0000313" key="15">
    <source>
        <dbReference type="Proteomes" id="UP001066276"/>
    </source>
</evidence>
<evidence type="ECO:0000259" key="13">
    <source>
        <dbReference type="Pfam" id="PF04389"/>
    </source>
</evidence>
<evidence type="ECO:0000256" key="6">
    <source>
        <dbReference type="ARBA" id="ARBA00023136"/>
    </source>
</evidence>
<organism evidence="14 15">
    <name type="scientific">Pleurodeles waltl</name>
    <name type="common">Iberian ribbed newt</name>
    <dbReference type="NCBI Taxonomy" id="8319"/>
    <lineage>
        <taxon>Eukaryota</taxon>
        <taxon>Metazoa</taxon>
        <taxon>Chordata</taxon>
        <taxon>Craniata</taxon>
        <taxon>Vertebrata</taxon>
        <taxon>Euteleostomi</taxon>
        <taxon>Amphibia</taxon>
        <taxon>Batrachia</taxon>
        <taxon>Caudata</taxon>
        <taxon>Salamandroidea</taxon>
        <taxon>Salamandridae</taxon>
        <taxon>Pleurodelinae</taxon>
        <taxon>Pleurodeles</taxon>
    </lineage>
</organism>
<keyword evidence="5" id="KW-1133">Transmembrane helix</keyword>
<dbReference type="Pfam" id="PF02225">
    <property type="entry name" value="PA"/>
    <property type="match status" value="1"/>
</dbReference>
<dbReference type="Proteomes" id="UP001066276">
    <property type="component" value="Chromosome 11"/>
</dbReference>
<comment type="PTM">
    <text evidence="10">Stearoylated.</text>
</comment>
<evidence type="ECO:0000256" key="7">
    <source>
        <dbReference type="ARBA" id="ARBA00023157"/>
    </source>
</evidence>
<dbReference type="Gene3D" id="3.40.630.10">
    <property type="entry name" value="Zn peptidases"/>
    <property type="match status" value="1"/>
</dbReference>
<evidence type="ECO:0000313" key="14">
    <source>
        <dbReference type="EMBL" id="KAJ1087192.1"/>
    </source>
</evidence>
<evidence type="ECO:0000256" key="4">
    <source>
        <dbReference type="ARBA" id="ARBA00022968"/>
    </source>
</evidence>
<dbReference type="GO" id="GO:0031623">
    <property type="term" value="P:receptor internalization"/>
    <property type="evidence" value="ECO:0007669"/>
    <property type="project" value="UniProtKB-UniRule"/>
</dbReference>
<dbReference type="Pfam" id="PF04253">
    <property type="entry name" value="TFR_dimer"/>
    <property type="match status" value="1"/>
</dbReference>
<evidence type="ECO:0000259" key="11">
    <source>
        <dbReference type="Pfam" id="PF02225"/>
    </source>
</evidence>
<keyword evidence="4" id="KW-0735">Signal-anchor</keyword>
<keyword evidence="10" id="KW-0254">Endocytosis</keyword>
<evidence type="ECO:0000256" key="2">
    <source>
        <dbReference type="ARBA" id="ARBA00022475"/>
    </source>
</evidence>
<dbReference type="SUPFAM" id="SSF52025">
    <property type="entry name" value="PA domain"/>
    <property type="match status" value="1"/>
</dbReference>
<evidence type="ECO:0000259" key="12">
    <source>
        <dbReference type="Pfam" id="PF04253"/>
    </source>
</evidence>
<dbReference type="FunFam" id="3.40.630.10:FF:000065">
    <property type="entry name" value="Transferrin receptor 1b"/>
    <property type="match status" value="1"/>
</dbReference>
<dbReference type="InterPro" id="IPR036757">
    <property type="entry name" value="TFR-like_dimer_dom_sf"/>
</dbReference>
<dbReference type="InterPro" id="IPR007484">
    <property type="entry name" value="Peptidase_M28"/>
</dbReference>
<dbReference type="GO" id="GO:0033572">
    <property type="term" value="P:transferrin transport"/>
    <property type="evidence" value="ECO:0007669"/>
    <property type="project" value="UniProtKB-UniRule"/>
</dbReference>
<proteinExistence type="inferred from homology"/>
<keyword evidence="3" id="KW-0812">Transmembrane</keyword>
<comment type="function">
    <text evidence="10">Cellular uptake of iron occurs via receptor-mediated endocytosis of ligand-occupied transferrin receptor into specialized endosomes. Endosomal acidification leads to iron release. The apotransferrin-receptor complex is then recycled to the cell surface with a return to neutral pH and the concomitant loss of affinity of apotransferrin for its receptor. Transferrin receptor is necessary for development of erythrocytes and the nervous system. Acts as a lipid sensor that regulates mitochondrial fusion by regulating activation of the JNK pathway.</text>
</comment>
<dbReference type="InterPro" id="IPR039373">
    <property type="entry name" value="Peptidase_M28B"/>
</dbReference>
<protein>
    <recommendedName>
        <fullName evidence="10">Transferrin receptor protein 1</fullName>
    </recommendedName>
</protein>
<evidence type="ECO:0000256" key="1">
    <source>
        <dbReference type="ARBA" id="ARBA00005634"/>
    </source>
</evidence>
<dbReference type="InterPro" id="IPR003137">
    <property type="entry name" value="PA_domain"/>
</dbReference>
<dbReference type="EMBL" id="JANPWB010000015">
    <property type="protein sequence ID" value="KAJ1087192.1"/>
    <property type="molecule type" value="Genomic_DNA"/>
</dbReference>
<feature type="domain" description="Peptidase M28" evidence="13">
    <location>
        <begin position="315"/>
        <end position="513"/>
    </location>
</feature>
<keyword evidence="9 10" id="KW-0325">Glycoprotein</keyword>
<comment type="subcellular location">
    <subcellularLocation>
        <location evidence="10">Cell membrane</location>
        <topology evidence="10">Single-pass type II membrane protein</topology>
    </subcellularLocation>
    <subcellularLocation>
        <location evidence="10">Melanosome</location>
    </subcellularLocation>
</comment>
<dbReference type="SUPFAM" id="SSF47672">
    <property type="entry name" value="Transferrin receptor-like dimerisation domain"/>
    <property type="match status" value="1"/>
</dbReference>
<sequence length="696" mass="76753">MVAAQQCTNEAAAAACPLSPSADSLMKSEEDIVEKEPAPPVLYWSDLKKMLSDNLKSATFLETIRKVSNSAHEAGSEQDESLASYIHDRFTQFSMNRVWFDEHYVALQYPGSAPNTVSLVGKPGSPVETVDSSSYVAYSAKETATGKPVYAYYGRKEDFLELEKKGINVKDRIILVRAGRNSFAEKVAVADSLNAAGVLIYPDPSDYRDNAGNEWNDLELYGHVHQGTGDPYTPGFPSFNHTQFPPSTSSGLPRIPVQTITTGAAQRLLRLMDEGDCPSDWFAFSSPCKLGASNASEFNIKLDVHNEVVQKKILNVFGMIQGFEEPDRFVVIGAQRDARGAGAVKSGVGTSILLQLAQTMASLKSGGFNPRRSIVFASWSAGEFGAVGTTEWLEGYLNMLNLKAVAYINLDAVVQGNGAFKVSTSPMLYSLIEKTMNEVKDPLNPKKTIYTSVYDLYSATNWVKAIATPLTMDNAAYPFLAYSGIPAVSFSFQKTAKPCNVLNTNKDTMENLQLCVLNVDDVCRAAAEVAGQMIIRLTHDHELPLDYTRYSVEVLSFVTALREYKQQLTGMGLNLQWIYSARGDFNRATIALKNDFANSDLSDNTLCRLMNDRVMKVEHHFLSPYVSPKDVPFRHIFYGSGNHTLSAMLDHLSLLKTNQNLFDENLFKNQLALATWTIQGAANALAGEIWDIDNEF</sequence>
<evidence type="ECO:0000256" key="3">
    <source>
        <dbReference type="ARBA" id="ARBA00022692"/>
    </source>
</evidence>
<keyword evidence="10" id="KW-0564">Palmitate</keyword>
<feature type="domain" description="PA" evidence="11">
    <location>
        <begin position="145"/>
        <end position="211"/>
    </location>
</feature>
<keyword evidence="8 10" id="KW-0675">Receptor</keyword>
<dbReference type="GO" id="GO:0042470">
    <property type="term" value="C:melanosome"/>
    <property type="evidence" value="ECO:0007669"/>
    <property type="project" value="UniProtKB-SubCell"/>
</dbReference>
<dbReference type="FunFam" id="1.20.930.40:FF:000002">
    <property type="entry name" value="Transferrin receptor protein 1"/>
    <property type="match status" value="1"/>
</dbReference>
<dbReference type="PANTHER" id="PTHR10404">
    <property type="entry name" value="N-ACETYLATED-ALPHA-LINKED ACIDIC DIPEPTIDASE"/>
    <property type="match status" value="1"/>
</dbReference>
<dbReference type="InterPro" id="IPR007365">
    <property type="entry name" value="TFR-like_dimer_dom"/>
</dbReference>
<name>A0AAV7L6S6_PLEWA</name>
<accession>A0AAV7L6S6</accession>
<evidence type="ECO:0000256" key="10">
    <source>
        <dbReference type="RuleBase" id="RU367157"/>
    </source>
</evidence>
<dbReference type="Pfam" id="PF04389">
    <property type="entry name" value="Peptidase_M28"/>
    <property type="match status" value="1"/>
</dbReference>
<comment type="similarity">
    <text evidence="1 10">Belongs to the peptidase M28 family. M28B subfamily.</text>
</comment>
<dbReference type="Gene3D" id="1.20.930.40">
    <property type="entry name" value="Transferrin receptor-like, dimerisation domain"/>
    <property type="match status" value="1"/>
</dbReference>
<evidence type="ECO:0000256" key="9">
    <source>
        <dbReference type="ARBA" id="ARBA00023180"/>
    </source>
</evidence>
<keyword evidence="2 10" id="KW-1003">Cell membrane</keyword>
<dbReference type="AlphaFoldDB" id="A0AAV7L6S6"/>
<dbReference type="FunFam" id="3.50.30.30:FF:000010">
    <property type="entry name" value="Transferrin receptor protein 1"/>
    <property type="match status" value="1"/>
</dbReference>
<reference evidence="14" key="1">
    <citation type="journal article" date="2022" name="bioRxiv">
        <title>Sequencing and chromosome-scale assembly of the giantPleurodeles waltlgenome.</title>
        <authorList>
            <person name="Brown T."/>
            <person name="Elewa A."/>
            <person name="Iarovenko S."/>
            <person name="Subramanian E."/>
            <person name="Araus A.J."/>
            <person name="Petzold A."/>
            <person name="Susuki M."/>
            <person name="Suzuki K.-i.T."/>
            <person name="Hayashi T."/>
            <person name="Toyoda A."/>
            <person name="Oliveira C."/>
            <person name="Osipova E."/>
            <person name="Leigh N.D."/>
            <person name="Simon A."/>
            <person name="Yun M.H."/>
        </authorList>
    </citation>
    <scope>NUCLEOTIDE SEQUENCE</scope>
    <source>
        <strain evidence="14">20211129_DDA</strain>
        <tissue evidence="14">Liver</tissue>
    </source>
</reference>
<keyword evidence="6" id="KW-0472">Membrane</keyword>
<dbReference type="InterPro" id="IPR046450">
    <property type="entry name" value="PA_dom_sf"/>
</dbReference>
<comment type="subunit">
    <text evidence="10">Homodimer; disulfide-linked.</text>
</comment>
<dbReference type="SUPFAM" id="SSF53187">
    <property type="entry name" value="Zn-dependent exopeptidases"/>
    <property type="match status" value="1"/>
</dbReference>
<dbReference type="GO" id="GO:0006879">
    <property type="term" value="P:intracellular iron ion homeostasis"/>
    <property type="evidence" value="ECO:0007669"/>
    <property type="project" value="UniProtKB-UniRule"/>
</dbReference>
<keyword evidence="10" id="KW-0449">Lipoprotein</keyword>
<gene>
    <name evidence="14" type="ORF">NDU88_000380</name>
</gene>
<keyword evidence="7" id="KW-1015">Disulfide bond</keyword>
<dbReference type="PANTHER" id="PTHR10404:SF26">
    <property type="entry name" value="TRANSFERRIN RECEPTOR PROTEIN 1"/>
    <property type="match status" value="1"/>
</dbReference>
<dbReference type="Gene3D" id="3.50.30.30">
    <property type="match status" value="1"/>
</dbReference>
<dbReference type="GO" id="GO:0009897">
    <property type="term" value="C:external side of plasma membrane"/>
    <property type="evidence" value="ECO:0007669"/>
    <property type="project" value="TreeGrafter"/>
</dbReference>